<evidence type="ECO:0000313" key="3">
    <source>
        <dbReference type="Proteomes" id="UP000193409"/>
    </source>
</evidence>
<keyword evidence="2" id="KW-0418">Kinase</keyword>
<reference evidence="2 3" key="1">
    <citation type="submission" date="2017-03" db="EMBL/GenBank/DDBJ databases">
        <authorList>
            <person name="Afonso C.L."/>
            <person name="Miller P.J."/>
            <person name="Scott M.A."/>
            <person name="Spackman E."/>
            <person name="Goraichik I."/>
            <person name="Dimitrov K.M."/>
            <person name="Suarez D.L."/>
            <person name="Swayne D.E."/>
        </authorList>
    </citation>
    <scope>NUCLEOTIDE SEQUENCE [LARGE SCALE GENOMIC DNA]</scope>
    <source>
        <strain evidence="2 3">CECT 7680</strain>
    </source>
</reference>
<dbReference type="InterPro" id="IPR036390">
    <property type="entry name" value="WH_DNA-bd_sf"/>
</dbReference>
<organism evidence="2 3">
    <name type="scientific">Pseudoruegeria aquimaris</name>
    <dbReference type="NCBI Taxonomy" id="393663"/>
    <lineage>
        <taxon>Bacteria</taxon>
        <taxon>Pseudomonadati</taxon>
        <taxon>Pseudomonadota</taxon>
        <taxon>Alphaproteobacteria</taxon>
        <taxon>Rhodobacterales</taxon>
        <taxon>Roseobacteraceae</taxon>
        <taxon>Pseudoruegeria</taxon>
    </lineage>
</organism>
<protein>
    <submittedName>
        <fullName evidence="2">N-acetylmannosamine kinase</fullName>
        <ecNumber evidence="2">2.7.1.60</ecNumber>
    </submittedName>
</protein>
<name>A0A1Y5T127_9RHOB</name>
<feature type="region of interest" description="Disordered" evidence="1">
    <location>
        <begin position="1"/>
        <end position="28"/>
    </location>
</feature>
<dbReference type="Gene3D" id="1.10.10.10">
    <property type="entry name" value="Winged helix-like DNA-binding domain superfamily/Winged helix DNA-binding domain"/>
    <property type="match status" value="1"/>
</dbReference>
<dbReference type="OrthoDB" id="49685at2"/>
<dbReference type="GO" id="GO:0009384">
    <property type="term" value="F:N-acylmannosamine kinase activity"/>
    <property type="evidence" value="ECO:0007669"/>
    <property type="project" value="UniProtKB-EC"/>
</dbReference>
<evidence type="ECO:0000313" key="2">
    <source>
        <dbReference type="EMBL" id="SLN49676.1"/>
    </source>
</evidence>
<proteinExistence type="predicted"/>
<dbReference type="Proteomes" id="UP000193409">
    <property type="component" value="Unassembled WGS sequence"/>
</dbReference>
<keyword evidence="3" id="KW-1185">Reference proteome</keyword>
<sequence>MEREDRADGPPPPGARISTLRSGANSARVREHNERLVLSLLRRHETLSRAEVARLSGLSAQTVTVIMRALEEEELLLRGEPVKGKVGQPSIPMRLNPEGVFSIGLKVGRRSADLVLMDFIGRELQRRRIAYRNPQTTRIVEFASKGASQMLAALPPAARARCAGIGIATPFELWNWGAQVGASPEDMAAWRDFDLAAEIEAATGLPTYLQNDATAACGAELALGRGREFENYCYFFIGFFIGGGIVLNNAVFEGPTGNAGAMGAMPLPGRGPGYTALLDETSLFTLENRLRAAGSDPSVLWEHPDSWGDLGPLVTEWEDLVAENLAMAAAAISAVIDFPTIVVDGGFPGEVRDRIAAKANARFQALDLRGLSPLEIVPGTIGPNAPSMGGAILPILARFFITQAGI</sequence>
<dbReference type="AlphaFoldDB" id="A0A1Y5T127"/>
<dbReference type="PANTHER" id="PTHR18964">
    <property type="entry name" value="ROK (REPRESSOR, ORF, KINASE) FAMILY"/>
    <property type="match status" value="1"/>
</dbReference>
<dbReference type="InterPro" id="IPR043129">
    <property type="entry name" value="ATPase_NBD"/>
</dbReference>
<dbReference type="Pfam" id="PF00480">
    <property type="entry name" value="ROK"/>
    <property type="match status" value="1"/>
</dbReference>
<accession>A0A1Y5T127</accession>
<dbReference type="Gene3D" id="3.30.420.40">
    <property type="match status" value="2"/>
</dbReference>
<dbReference type="InterPro" id="IPR000600">
    <property type="entry name" value="ROK"/>
</dbReference>
<dbReference type="EMBL" id="FWFQ01000018">
    <property type="protein sequence ID" value="SLN49676.1"/>
    <property type="molecule type" value="Genomic_DNA"/>
</dbReference>
<dbReference type="RefSeq" id="WP_139838637.1">
    <property type="nucleotide sequence ID" value="NZ_FWFQ01000018.1"/>
</dbReference>
<dbReference type="EC" id="2.7.1.60" evidence="2"/>
<dbReference type="Pfam" id="PF13412">
    <property type="entry name" value="HTH_24"/>
    <property type="match status" value="1"/>
</dbReference>
<dbReference type="InterPro" id="IPR036388">
    <property type="entry name" value="WH-like_DNA-bd_sf"/>
</dbReference>
<keyword evidence="2" id="KW-0808">Transferase</keyword>
<evidence type="ECO:0000256" key="1">
    <source>
        <dbReference type="SAM" id="MobiDB-lite"/>
    </source>
</evidence>
<dbReference type="SUPFAM" id="SSF53067">
    <property type="entry name" value="Actin-like ATPase domain"/>
    <property type="match status" value="1"/>
</dbReference>
<dbReference type="PANTHER" id="PTHR18964:SF169">
    <property type="entry name" value="N-ACETYLMANNOSAMINE KINASE"/>
    <property type="match status" value="1"/>
</dbReference>
<dbReference type="SUPFAM" id="SSF46785">
    <property type="entry name" value="Winged helix' DNA-binding domain"/>
    <property type="match status" value="1"/>
</dbReference>
<gene>
    <name evidence="2" type="primary">nanK</name>
    <name evidence="2" type="ORF">PSA7680_02557</name>
</gene>